<evidence type="ECO:0000259" key="3">
    <source>
        <dbReference type="Pfam" id="PF13472"/>
    </source>
</evidence>
<feature type="compositionally biased region" description="Low complexity" evidence="1">
    <location>
        <begin position="68"/>
        <end position="77"/>
    </location>
</feature>
<dbReference type="Gene3D" id="3.40.50.1110">
    <property type="entry name" value="SGNH hydrolase"/>
    <property type="match status" value="1"/>
</dbReference>
<dbReference type="AlphaFoldDB" id="A0A926D994"/>
<keyword evidence="5" id="KW-1185">Reference proteome</keyword>
<protein>
    <recommendedName>
        <fullName evidence="3">SGNH hydrolase-type esterase domain-containing protein</fullName>
    </recommendedName>
</protein>
<dbReference type="EMBL" id="JACRSN010000009">
    <property type="protein sequence ID" value="MBC8533788.1"/>
    <property type="molecule type" value="Genomic_DNA"/>
</dbReference>
<keyword evidence="2" id="KW-0732">Signal</keyword>
<reference evidence="4" key="1">
    <citation type="submission" date="2020-08" db="EMBL/GenBank/DDBJ databases">
        <title>Genome public.</title>
        <authorList>
            <person name="Liu C."/>
            <person name="Sun Q."/>
        </authorList>
    </citation>
    <scope>NUCLEOTIDE SEQUENCE</scope>
    <source>
        <strain evidence="4">NSJ-40</strain>
    </source>
</reference>
<dbReference type="InterPro" id="IPR036514">
    <property type="entry name" value="SGNH_hydro_sf"/>
</dbReference>
<evidence type="ECO:0000256" key="2">
    <source>
        <dbReference type="SAM" id="SignalP"/>
    </source>
</evidence>
<evidence type="ECO:0000313" key="4">
    <source>
        <dbReference type="EMBL" id="MBC8533788.1"/>
    </source>
</evidence>
<dbReference type="PROSITE" id="PS51257">
    <property type="entry name" value="PROKAR_LIPOPROTEIN"/>
    <property type="match status" value="1"/>
</dbReference>
<proteinExistence type="predicted"/>
<organism evidence="4 5">
    <name type="scientific">Yeguia hominis</name>
    <dbReference type="NCBI Taxonomy" id="2763662"/>
    <lineage>
        <taxon>Bacteria</taxon>
        <taxon>Bacillati</taxon>
        <taxon>Bacillota</taxon>
        <taxon>Clostridia</taxon>
        <taxon>Eubacteriales</taxon>
        <taxon>Yeguiaceae</taxon>
        <taxon>Yeguia</taxon>
    </lineage>
</organism>
<feature type="domain" description="SGNH hydrolase-type esterase" evidence="3">
    <location>
        <begin position="166"/>
        <end position="282"/>
    </location>
</feature>
<dbReference type="RefSeq" id="WP_249319444.1">
    <property type="nucleotide sequence ID" value="NZ_JACRSN010000009.1"/>
</dbReference>
<gene>
    <name evidence="4" type="ORF">IAG03_07180</name>
</gene>
<comment type="caution">
    <text evidence="4">The sequence shown here is derived from an EMBL/GenBank/DDBJ whole genome shotgun (WGS) entry which is preliminary data.</text>
</comment>
<dbReference type="SUPFAM" id="SSF52266">
    <property type="entry name" value="SGNH hydrolase"/>
    <property type="match status" value="1"/>
</dbReference>
<feature type="region of interest" description="Disordered" evidence="1">
    <location>
        <begin position="32"/>
        <end position="83"/>
    </location>
</feature>
<sequence>MNHQKFPRVLSALALLCAFLLVFSACGKDSDSDSAYSAISEDSASEAENPAASSSEASSEVSSDEPSSESSSDPAPSGTDAAPGLVAESARVDASYFDDAVFVGDSVSLKLEYYNVATGVMGNAKFLTSGSLGSNNALWDVSEESVHPSYQGEKMRIEDAIPLTGAKKVYIMLGMNDIGAYGVDASVESFQTLIGKILEKTPDATIYVQSVTPKAEGTEWETLNNQTITEYNEKLLAVCEENGWYYLDVASVMHDDNGFLIADYCSDPGPDGMGIHFTDSGCQTWADYLYTHTAPEKAGAASPDTERI</sequence>
<feature type="compositionally biased region" description="Low complexity" evidence="1">
    <location>
        <begin position="33"/>
        <end position="61"/>
    </location>
</feature>
<evidence type="ECO:0000313" key="5">
    <source>
        <dbReference type="Proteomes" id="UP000651482"/>
    </source>
</evidence>
<dbReference type="Proteomes" id="UP000651482">
    <property type="component" value="Unassembled WGS sequence"/>
</dbReference>
<feature type="chain" id="PRO_5037226943" description="SGNH hydrolase-type esterase domain-containing protein" evidence="2">
    <location>
        <begin position="28"/>
        <end position="308"/>
    </location>
</feature>
<dbReference type="Pfam" id="PF13472">
    <property type="entry name" value="Lipase_GDSL_2"/>
    <property type="match status" value="1"/>
</dbReference>
<name>A0A926D994_9FIRM</name>
<dbReference type="InterPro" id="IPR013830">
    <property type="entry name" value="SGNH_hydro"/>
</dbReference>
<accession>A0A926D994</accession>
<evidence type="ECO:0000256" key="1">
    <source>
        <dbReference type="SAM" id="MobiDB-lite"/>
    </source>
</evidence>
<feature type="signal peptide" evidence="2">
    <location>
        <begin position="1"/>
        <end position="27"/>
    </location>
</feature>